<reference evidence="2" key="1">
    <citation type="journal article" date="2015" name="Nature">
        <title>Complex archaea that bridge the gap between prokaryotes and eukaryotes.</title>
        <authorList>
            <person name="Spang A."/>
            <person name="Saw J.H."/>
            <person name="Jorgensen S.L."/>
            <person name="Zaremba-Niedzwiedzka K."/>
            <person name="Martijn J."/>
            <person name="Lind A.E."/>
            <person name="van Eijk R."/>
            <person name="Schleper C."/>
            <person name="Guy L."/>
            <person name="Ettema T.J."/>
        </authorList>
    </citation>
    <scope>NUCLEOTIDE SEQUENCE</scope>
</reference>
<dbReference type="EMBL" id="LAZR01049526">
    <property type="protein sequence ID" value="KKK89439.1"/>
    <property type="molecule type" value="Genomic_DNA"/>
</dbReference>
<evidence type="ECO:0000313" key="2">
    <source>
        <dbReference type="EMBL" id="KKK89439.1"/>
    </source>
</evidence>
<name>A0A0F9BFN0_9ZZZZ</name>
<gene>
    <name evidence="2" type="ORF">LCGC14_2733080</name>
</gene>
<sequence>MSEEFVLVVSDESDGKHGEISVLDTAHEIERQVETLLESGVDQNQIRVFAGAEAEFETIYRPVVSLFDESNEAANLDRPVSDKAGLEATEVRSEAEREAVKAHSGNGHSQGSVRPASLFRSARDDDAIDVYISASEAAS</sequence>
<protein>
    <submittedName>
        <fullName evidence="2">Uncharacterized protein</fullName>
    </submittedName>
</protein>
<accession>A0A0F9BFN0</accession>
<organism evidence="2">
    <name type="scientific">marine sediment metagenome</name>
    <dbReference type="NCBI Taxonomy" id="412755"/>
    <lineage>
        <taxon>unclassified sequences</taxon>
        <taxon>metagenomes</taxon>
        <taxon>ecological metagenomes</taxon>
    </lineage>
</organism>
<dbReference type="AlphaFoldDB" id="A0A0F9BFN0"/>
<proteinExistence type="predicted"/>
<feature type="compositionally biased region" description="Basic and acidic residues" evidence="1">
    <location>
        <begin position="79"/>
        <end position="101"/>
    </location>
</feature>
<comment type="caution">
    <text evidence="2">The sequence shown here is derived from an EMBL/GenBank/DDBJ whole genome shotgun (WGS) entry which is preliminary data.</text>
</comment>
<feature type="region of interest" description="Disordered" evidence="1">
    <location>
        <begin position="72"/>
        <end position="118"/>
    </location>
</feature>
<evidence type="ECO:0000256" key="1">
    <source>
        <dbReference type="SAM" id="MobiDB-lite"/>
    </source>
</evidence>